<accession>N9EYL3</accession>
<keyword evidence="3" id="KW-1185">Reference proteome</keyword>
<dbReference type="EMBL" id="APQQ01000032">
    <property type="protein sequence ID" value="ENW15628.1"/>
    <property type="molecule type" value="Genomic_DNA"/>
</dbReference>
<evidence type="ECO:0008006" key="4">
    <source>
        <dbReference type="Google" id="ProtNLM"/>
    </source>
</evidence>
<feature type="compositionally biased region" description="Low complexity" evidence="1">
    <location>
        <begin position="12"/>
        <end position="25"/>
    </location>
</feature>
<dbReference type="PATRIC" id="fig|1217659.3.peg.3307"/>
<gene>
    <name evidence="2" type="ORF">F927_03368</name>
</gene>
<dbReference type="HOGENOM" id="CLU_406911_0_0_6"/>
<feature type="region of interest" description="Disordered" evidence="1">
    <location>
        <begin position="1"/>
        <end position="25"/>
    </location>
</feature>
<dbReference type="RefSeq" id="WP_005084917.1">
    <property type="nucleotide sequence ID" value="NZ_ASYX01000008.1"/>
</dbReference>
<dbReference type="AlphaFoldDB" id="N9EYL3"/>
<protein>
    <recommendedName>
        <fullName evidence="4">Methyl-coenzyme M reductase</fullName>
    </recommendedName>
</protein>
<reference evidence="2 3" key="1">
    <citation type="submission" date="2013-02" db="EMBL/GenBank/DDBJ databases">
        <title>The Genome Sequence of Acinetobacter haemolyticus CIP 64.3.</title>
        <authorList>
            <consortium name="The Broad Institute Genome Sequencing Platform"/>
            <consortium name="The Broad Institute Genome Sequencing Center for Infectious Disease"/>
            <person name="Cerqueira G."/>
            <person name="Feldgarden M."/>
            <person name="Courvalin P."/>
            <person name="Perichon B."/>
            <person name="Grillot-Courvalin C."/>
            <person name="Clermont D."/>
            <person name="Rocha E."/>
            <person name="Yoon E.-J."/>
            <person name="Nemec A."/>
            <person name="Walker B."/>
            <person name="Young S.K."/>
            <person name="Zeng Q."/>
            <person name="Gargeya S."/>
            <person name="Fitzgerald M."/>
            <person name="Haas B."/>
            <person name="Abouelleil A."/>
            <person name="Alvarado L."/>
            <person name="Arachchi H.M."/>
            <person name="Berlin A.M."/>
            <person name="Chapman S.B."/>
            <person name="Dewar J."/>
            <person name="Goldberg J."/>
            <person name="Griggs A."/>
            <person name="Gujja S."/>
            <person name="Hansen M."/>
            <person name="Howarth C."/>
            <person name="Imamovic A."/>
            <person name="Larimer J."/>
            <person name="McCowan C."/>
            <person name="Murphy C."/>
            <person name="Neiman D."/>
            <person name="Pearson M."/>
            <person name="Priest M."/>
            <person name="Roberts A."/>
            <person name="Saif S."/>
            <person name="Shea T."/>
            <person name="Sisk P."/>
            <person name="Sykes S."/>
            <person name="Wortman J."/>
            <person name="Nusbaum C."/>
            <person name="Birren B."/>
        </authorList>
    </citation>
    <scope>NUCLEOTIDE SEQUENCE [LARGE SCALE GENOMIC DNA]</scope>
    <source>
        <strain evidence="2 3">CIP 64.3</strain>
    </source>
</reference>
<comment type="caution">
    <text evidence="2">The sequence shown here is derived from an EMBL/GenBank/DDBJ whole genome shotgun (WGS) entry which is preliminary data.</text>
</comment>
<evidence type="ECO:0000313" key="2">
    <source>
        <dbReference type="EMBL" id="ENW15628.1"/>
    </source>
</evidence>
<evidence type="ECO:0000313" key="3">
    <source>
        <dbReference type="Proteomes" id="UP000017667"/>
    </source>
</evidence>
<dbReference type="Proteomes" id="UP000017667">
    <property type="component" value="Unassembled WGS sequence"/>
</dbReference>
<name>N9EYL3_ACIHA</name>
<evidence type="ECO:0000256" key="1">
    <source>
        <dbReference type="SAM" id="MobiDB-lite"/>
    </source>
</evidence>
<sequence>MALIPRSLGRVGPQPTLQQQTPLTGLSDIGRSIGGVVQARDEQQREAEVTAKRLELFNNQMAEKEAKVKLDDTLTSEMSEQVTLLKNEVSNGSMKAQDANANLQEWSKARYGQLETELPDHAKQDLKQYWDSNISRQTTGFLPLQLRADVQKGAVLADRMTEIATRYDRAQGREYLNSNLQELNLSEADKQARIYSYESVRDSMDIDGRITDAVANKDTVDLQALVTDLDSGKYGYTDGKAAQQKKAQALSRIDAINKQIEVEENKRVTSAGKVLNDFKSQVLTGRALDESYLSNVGEAVKGTEYESEYNFYSQQSNNFQNFGRKTTSEQLALINAQKAKMKNSSTTDAVNEDKILNVYESIYKQKVDTLKNNPNQAVREAGLETQTLSALELSANPKSFAAKAIENGVNQIALKDPNITVKPISEEDLPEAKKAFDAMGVNEKLTFIGNMIDQSKGIPDGSKIWGATLGQLGGGDMNYVMAGVAKANKFSSTEGRDLATSIVSGTQLLKNKQMIMPKEDDLRLAFNDYVGQTLTGTSANNAYEVFKAVYADTMNARGFSHSAKDDSPNKGILHTALSMSTGGVYTQPSSYRNYMGEKGKDWKVTKPYAMKDDEFENRLDKGYSTISKQTGINSSDLKQLRLRQGKPAQSGDIQYDLINERGQPLVVDGAIWRIKMNGVVK</sequence>
<organism evidence="2 3">
    <name type="scientific">Acinetobacter haemolyticus CIP 64.3 = MTCC 9819</name>
    <dbReference type="NCBI Taxonomy" id="1217659"/>
    <lineage>
        <taxon>Bacteria</taxon>
        <taxon>Pseudomonadati</taxon>
        <taxon>Pseudomonadota</taxon>
        <taxon>Gammaproteobacteria</taxon>
        <taxon>Moraxellales</taxon>
        <taxon>Moraxellaceae</taxon>
        <taxon>Acinetobacter</taxon>
    </lineage>
</organism>
<proteinExistence type="predicted"/>